<keyword evidence="3" id="KW-1185">Reference proteome</keyword>
<dbReference type="Proteomes" id="UP000663866">
    <property type="component" value="Unassembled WGS sequence"/>
</dbReference>
<dbReference type="AlphaFoldDB" id="A0A820U9N5"/>
<gene>
    <name evidence="2" type="ORF">BYL167_LOCUS46045</name>
    <name evidence="1" type="ORF">OVN521_LOCUS40021</name>
</gene>
<evidence type="ECO:0000313" key="1">
    <source>
        <dbReference type="EMBL" id="CAF4487762.1"/>
    </source>
</evidence>
<dbReference type="EMBL" id="CAJOBG010051483">
    <property type="protein sequence ID" value="CAF4487762.1"/>
    <property type="molecule type" value="Genomic_DNA"/>
</dbReference>
<accession>A0A820U9N5</accession>
<comment type="caution">
    <text evidence="1">The sequence shown here is derived from an EMBL/GenBank/DDBJ whole genome shotgun (WGS) entry which is preliminary data.</text>
</comment>
<evidence type="ECO:0000313" key="2">
    <source>
        <dbReference type="EMBL" id="CAF4749634.1"/>
    </source>
</evidence>
<sequence length="54" mass="6459">MIYTSIDTSRWILDLTLSDVSIDRTHQAASNDISFEKWHHEVSNICRKYEKRTF</sequence>
<dbReference type="Proteomes" id="UP000681967">
    <property type="component" value="Unassembled WGS sequence"/>
</dbReference>
<proteinExistence type="predicted"/>
<dbReference type="EMBL" id="CAJOBH010129350">
    <property type="protein sequence ID" value="CAF4749634.1"/>
    <property type="molecule type" value="Genomic_DNA"/>
</dbReference>
<feature type="non-terminal residue" evidence="1">
    <location>
        <position position="54"/>
    </location>
</feature>
<reference evidence="1" key="1">
    <citation type="submission" date="2021-02" db="EMBL/GenBank/DDBJ databases">
        <authorList>
            <person name="Nowell W R."/>
        </authorList>
    </citation>
    <scope>NUCLEOTIDE SEQUENCE</scope>
</reference>
<organism evidence="1 3">
    <name type="scientific">Rotaria magnacalcarata</name>
    <dbReference type="NCBI Taxonomy" id="392030"/>
    <lineage>
        <taxon>Eukaryota</taxon>
        <taxon>Metazoa</taxon>
        <taxon>Spiralia</taxon>
        <taxon>Gnathifera</taxon>
        <taxon>Rotifera</taxon>
        <taxon>Eurotatoria</taxon>
        <taxon>Bdelloidea</taxon>
        <taxon>Philodinida</taxon>
        <taxon>Philodinidae</taxon>
        <taxon>Rotaria</taxon>
    </lineage>
</organism>
<protein>
    <submittedName>
        <fullName evidence="1">Uncharacterized protein</fullName>
    </submittedName>
</protein>
<name>A0A820U9N5_9BILA</name>
<evidence type="ECO:0000313" key="3">
    <source>
        <dbReference type="Proteomes" id="UP000663866"/>
    </source>
</evidence>